<dbReference type="Proteomes" id="UP000305792">
    <property type="component" value="Unassembled WGS sequence"/>
</dbReference>
<comment type="caution">
    <text evidence="2">The sequence shown here is derived from an EMBL/GenBank/DDBJ whole genome shotgun (WGS) entry which is preliminary data.</text>
</comment>
<evidence type="ECO:0008006" key="4">
    <source>
        <dbReference type="Google" id="ProtNLM"/>
    </source>
</evidence>
<proteinExistence type="predicted"/>
<protein>
    <recommendedName>
        <fullName evidence="4">Immunity protein Imm1</fullName>
    </recommendedName>
</protein>
<sequence length="253" mass="27018">MDRMSQHISTFLSTSRLIGQTARSHTYCRSQTRRGTVAESWPLPRKRPPTTASAFDSSTRSAVSAMAIPIDFQHDSEARTSFSPDAEGAPPMSAGPAGAHVSGYCAEFSLSTRDNGTRILLAYDPDGVAAAVATIVASDLVQVATALVRDRPGYAPGGRPDHGLKIVADRETEVGALAYYGPGGEDYGPGAWVTYSELPKAPGIRLYRDMDTASVFPVDAHIALSTLARAVEDFRATGGLRPTMCAWRPSTVW</sequence>
<evidence type="ECO:0000313" key="2">
    <source>
        <dbReference type="EMBL" id="THV30602.1"/>
    </source>
</evidence>
<keyword evidence="3" id="KW-1185">Reference proteome</keyword>
<evidence type="ECO:0000313" key="3">
    <source>
        <dbReference type="Proteomes" id="UP000305792"/>
    </source>
</evidence>
<dbReference type="InterPro" id="IPR025680">
    <property type="entry name" value="DddI"/>
</dbReference>
<gene>
    <name evidence="2" type="ORF">E9998_04220</name>
</gene>
<evidence type="ECO:0000256" key="1">
    <source>
        <dbReference type="SAM" id="MobiDB-lite"/>
    </source>
</evidence>
<dbReference type="AlphaFoldDB" id="A0A4S8PLQ5"/>
<name>A0A4S8PLQ5_9ACTN</name>
<reference evidence="2 3" key="1">
    <citation type="journal article" date="2018" name="Int. J. Syst. Evol. Microbiol.">
        <title>Glycomyces paridis sp. nov., isolated from the medicinal plant Paris polyphylla.</title>
        <authorList>
            <person name="Fang X.M."/>
            <person name="Bai J.L."/>
            <person name="Su J."/>
            <person name="Zhao L.L."/>
            <person name="Liu H.Y."/>
            <person name="Ma B.P."/>
            <person name="Zhang Y.Q."/>
            <person name="Yu L.Y."/>
        </authorList>
    </citation>
    <scope>NUCLEOTIDE SEQUENCE [LARGE SCALE GENOMIC DNA]</scope>
    <source>
        <strain evidence="2 3">CPCC 204357</strain>
    </source>
</reference>
<dbReference type="Pfam" id="PF14430">
    <property type="entry name" value="Imm1"/>
    <property type="match status" value="1"/>
</dbReference>
<accession>A0A4S8PLQ5</accession>
<organism evidence="2 3">
    <name type="scientific">Glycomyces paridis</name>
    <dbReference type="NCBI Taxonomy" id="2126555"/>
    <lineage>
        <taxon>Bacteria</taxon>
        <taxon>Bacillati</taxon>
        <taxon>Actinomycetota</taxon>
        <taxon>Actinomycetes</taxon>
        <taxon>Glycomycetales</taxon>
        <taxon>Glycomycetaceae</taxon>
        <taxon>Glycomyces</taxon>
    </lineage>
</organism>
<dbReference type="EMBL" id="STGX01000003">
    <property type="protein sequence ID" value="THV30602.1"/>
    <property type="molecule type" value="Genomic_DNA"/>
</dbReference>
<feature type="region of interest" description="Disordered" evidence="1">
    <location>
        <begin position="30"/>
        <end position="57"/>
    </location>
</feature>